<protein>
    <submittedName>
        <fullName evidence="1">Uncharacterized protein</fullName>
    </submittedName>
</protein>
<gene>
    <name evidence="1" type="ORF">THII_2129</name>
</gene>
<organism evidence="1 2">
    <name type="scientific">Thioploca ingrica</name>
    <dbReference type="NCBI Taxonomy" id="40754"/>
    <lineage>
        <taxon>Bacteria</taxon>
        <taxon>Pseudomonadati</taxon>
        <taxon>Pseudomonadota</taxon>
        <taxon>Gammaproteobacteria</taxon>
        <taxon>Thiotrichales</taxon>
        <taxon>Thiotrichaceae</taxon>
        <taxon>Thioploca</taxon>
    </lineage>
</organism>
<dbReference type="HOGENOM" id="CLU_2792710_0_0_6"/>
<sequence>MQAIEFEIDINDEFIKIPNFEQLKNKHVKIILLYNEEENKNPRLPNIFYNPIIKTKYELFQREEIYSE</sequence>
<reference evidence="1 2" key="1">
    <citation type="journal article" date="2014" name="ISME J.">
        <title>Ecophysiology of Thioploca ingrica as revealed by the complete genome sequence supplemented with proteomic evidence.</title>
        <authorList>
            <person name="Kojima H."/>
            <person name="Ogura Y."/>
            <person name="Yamamoto N."/>
            <person name="Togashi T."/>
            <person name="Mori H."/>
            <person name="Watanabe T."/>
            <person name="Nemoto F."/>
            <person name="Kurokawa K."/>
            <person name="Hayashi T."/>
            <person name="Fukui M."/>
        </authorList>
    </citation>
    <scope>NUCLEOTIDE SEQUENCE [LARGE SCALE GENOMIC DNA]</scope>
</reference>
<proteinExistence type="predicted"/>
<dbReference type="EMBL" id="AP014633">
    <property type="protein sequence ID" value="BAP56426.1"/>
    <property type="molecule type" value="Genomic_DNA"/>
</dbReference>
<name>A0A090BV87_9GAMM</name>
<dbReference type="OrthoDB" id="26563at72273"/>
<keyword evidence="2" id="KW-1185">Reference proteome</keyword>
<dbReference type="KEGG" id="tig:THII_2129"/>
<evidence type="ECO:0000313" key="1">
    <source>
        <dbReference type="EMBL" id="BAP56426.1"/>
    </source>
</evidence>
<dbReference type="STRING" id="40754.THII_2129"/>
<accession>A0A090BV87</accession>
<evidence type="ECO:0000313" key="2">
    <source>
        <dbReference type="Proteomes" id="UP000031623"/>
    </source>
</evidence>
<dbReference type="Proteomes" id="UP000031623">
    <property type="component" value="Chromosome"/>
</dbReference>
<dbReference type="AlphaFoldDB" id="A0A090BV87"/>